<keyword evidence="1" id="KW-0472">Membrane</keyword>
<protein>
    <recommendedName>
        <fullName evidence="2">Putative glutamine amidotransferase domain-containing protein</fullName>
    </recommendedName>
</protein>
<comment type="caution">
    <text evidence="3">The sequence shown here is derived from an EMBL/GenBank/DDBJ whole genome shotgun (WGS) entry which is preliminary data.</text>
</comment>
<evidence type="ECO:0000313" key="4">
    <source>
        <dbReference type="Proteomes" id="UP000263642"/>
    </source>
</evidence>
<evidence type="ECO:0000313" key="3">
    <source>
        <dbReference type="EMBL" id="HCO23207.1"/>
    </source>
</evidence>
<feature type="domain" description="Putative glutamine amidotransferase" evidence="2">
    <location>
        <begin position="403"/>
        <end position="596"/>
    </location>
</feature>
<dbReference type="Pfam" id="PF07090">
    <property type="entry name" value="GATase1_like"/>
    <property type="match status" value="1"/>
</dbReference>
<dbReference type="RefSeq" id="WP_278440782.1">
    <property type="nucleotide sequence ID" value="NZ_CAXBMG010000049.1"/>
</dbReference>
<reference evidence="3 4" key="1">
    <citation type="journal article" date="2018" name="Nat. Biotechnol.">
        <title>A standardized bacterial taxonomy based on genome phylogeny substantially revises the tree of life.</title>
        <authorList>
            <person name="Parks D.H."/>
            <person name="Chuvochina M."/>
            <person name="Waite D.W."/>
            <person name="Rinke C."/>
            <person name="Skarshewski A."/>
            <person name="Chaumeil P.A."/>
            <person name="Hugenholtz P."/>
        </authorList>
    </citation>
    <scope>NUCLEOTIDE SEQUENCE [LARGE SCALE GENOMIC DNA]</scope>
    <source>
        <strain evidence="3">UBA9375</strain>
    </source>
</reference>
<keyword evidence="1" id="KW-0812">Transmembrane</keyword>
<dbReference type="Gene3D" id="3.40.50.880">
    <property type="match status" value="1"/>
</dbReference>
<name>A0A3D3R5B6_9PLAN</name>
<keyword evidence="1" id="KW-1133">Transmembrane helix</keyword>
<dbReference type="InterPro" id="IPR010768">
    <property type="entry name" value="GATase1-like"/>
</dbReference>
<feature type="transmembrane region" description="Helical" evidence="1">
    <location>
        <begin position="12"/>
        <end position="33"/>
    </location>
</feature>
<proteinExistence type="predicted"/>
<dbReference type="SUPFAM" id="SSF52317">
    <property type="entry name" value="Class I glutamine amidotransferase-like"/>
    <property type="match status" value="1"/>
</dbReference>
<dbReference type="InterPro" id="IPR029062">
    <property type="entry name" value="Class_I_gatase-like"/>
</dbReference>
<feature type="transmembrane region" description="Helical" evidence="1">
    <location>
        <begin position="45"/>
        <end position="66"/>
    </location>
</feature>
<accession>A0A3D3R5B6</accession>
<evidence type="ECO:0000259" key="2">
    <source>
        <dbReference type="Pfam" id="PF07090"/>
    </source>
</evidence>
<dbReference type="AlphaFoldDB" id="A0A3D3R5B6"/>
<gene>
    <name evidence="3" type="ORF">DIT97_09165</name>
</gene>
<evidence type="ECO:0000256" key="1">
    <source>
        <dbReference type="SAM" id="Phobius"/>
    </source>
</evidence>
<dbReference type="PANTHER" id="PTHR37947">
    <property type="entry name" value="BLL2462 PROTEIN"/>
    <property type="match status" value="1"/>
</dbReference>
<dbReference type="Proteomes" id="UP000263642">
    <property type="component" value="Unassembled WGS sequence"/>
</dbReference>
<organism evidence="3 4">
    <name type="scientific">Gimesia maris</name>
    <dbReference type="NCBI Taxonomy" id="122"/>
    <lineage>
        <taxon>Bacteria</taxon>
        <taxon>Pseudomonadati</taxon>
        <taxon>Planctomycetota</taxon>
        <taxon>Planctomycetia</taxon>
        <taxon>Planctomycetales</taxon>
        <taxon>Planctomycetaceae</taxon>
        <taxon>Gimesia</taxon>
    </lineage>
</organism>
<sequence length="779" mass="87804">MMHLAQLQFGAPGWFAISLTVIAGAFALLIYAYRSLNLKQSLSGAALCLKLSAIAILSIALTEPLWSGTRIQPGTNLFAVLVDDSASLQIRDPDTGQTRLQQVQQLLAGEAKNQTSSQPQWLVDLHQNFSVRLYSVDSRAHAKADLQHLTFTGKQSNLISSINELNQRYQKLPLAGILLMSDGISAGEISQLQQSVPVYPVPIGSETPSTDLAITNTSVSYSPFEDAPIRILADLSATHCQQSQVETQLLDQTGKVVETVTRQIETPDQQLQVRFQVRPDQPGIAFYQVKTRLISNANQELTLANNQRTLKLDRGRTAHRVLYVSGRPNWEFKFLRRAIEDDEYIHLVGLIRIAKKEAKFDFRSREGEEGNALYRGFDQQNESDLERYDQPVFVRINTQSPDELSDGFPKTEAELFQYETIIIDDLEAAFFTHDQLELITRFVSERGGGLVMLGGQESFQQGGYDKTDFKQLLPIYFSQRTDSEIESDYQFDLTRDGWLQPWMRHHKNEQDEHKRLAAMPAFKTVNHVDSIKPGAVLTAELKGSQQSRHPALASQRYGLGRVSAVMIGDLWRWRLKEDSTDPQLNKAWRQLLRWMTTDALEPVNLQIEEVAAGSAGTRIKVHVRDEDFQKRSDYQVELEVTTPNQETLKLNADPVADQPGEYQSVYLPDLPGGYSITARVTTPDSKTSTTKGGWVHAPETVEFRSVNPDLSLLNRLATESKGEVIPAAQLSRFVRSIDQREIPVTEESISPLWHHPWVLLLVLGCLFGEWSLRRWKGLP</sequence>
<dbReference type="EMBL" id="DQAY01000055">
    <property type="protein sequence ID" value="HCO23207.1"/>
    <property type="molecule type" value="Genomic_DNA"/>
</dbReference>
<dbReference type="PANTHER" id="PTHR37947:SF1">
    <property type="entry name" value="BLL2462 PROTEIN"/>
    <property type="match status" value="1"/>
</dbReference>